<evidence type="ECO:0000313" key="3">
    <source>
        <dbReference type="EMBL" id="CAG6685558.1"/>
    </source>
</evidence>
<protein>
    <submittedName>
        <fullName evidence="3">Uncharacterized protein</fullName>
    </submittedName>
</protein>
<dbReference type="EMBL" id="HBUF01272251">
    <property type="protein sequence ID" value="CAG6685558.1"/>
    <property type="molecule type" value="Transcribed_RNA"/>
</dbReference>
<proteinExistence type="predicted"/>
<feature type="region of interest" description="Disordered" evidence="1">
    <location>
        <begin position="113"/>
        <end position="151"/>
    </location>
</feature>
<feature type="region of interest" description="Disordered" evidence="1">
    <location>
        <begin position="25"/>
        <end position="50"/>
    </location>
</feature>
<dbReference type="EMBL" id="HBUF01272250">
    <property type="protein sequence ID" value="CAG6685555.1"/>
    <property type="molecule type" value="Transcribed_RNA"/>
</dbReference>
<feature type="compositionally biased region" description="Low complexity" evidence="1">
    <location>
        <begin position="25"/>
        <end position="40"/>
    </location>
</feature>
<evidence type="ECO:0000256" key="1">
    <source>
        <dbReference type="SAM" id="MobiDB-lite"/>
    </source>
</evidence>
<organism evidence="3">
    <name type="scientific">Cacopsylla melanoneura</name>
    <dbReference type="NCBI Taxonomy" id="428564"/>
    <lineage>
        <taxon>Eukaryota</taxon>
        <taxon>Metazoa</taxon>
        <taxon>Ecdysozoa</taxon>
        <taxon>Arthropoda</taxon>
        <taxon>Hexapoda</taxon>
        <taxon>Insecta</taxon>
        <taxon>Pterygota</taxon>
        <taxon>Neoptera</taxon>
        <taxon>Paraneoptera</taxon>
        <taxon>Hemiptera</taxon>
        <taxon>Sternorrhyncha</taxon>
        <taxon>Psylloidea</taxon>
        <taxon>Psyllidae</taxon>
        <taxon>Psyllinae</taxon>
        <taxon>Cacopsylla</taxon>
    </lineage>
</organism>
<dbReference type="EMBL" id="HBUF01272248">
    <property type="protein sequence ID" value="CAG6685547.1"/>
    <property type="molecule type" value="Transcribed_RNA"/>
</dbReference>
<reference evidence="3" key="1">
    <citation type="submission" date="2021-05" db="EMBL/GenBank/DDBJ databases">
        <authorList>
            <person name="Alioto T."/>
            <person name="Alioto T."/>
            <person name="Gomez Garrido J."/>
        </authorList>
    </citation>
    <scope>NUCLEOTIDE SEQUENCE</scope>
</reference>
<accession>A0A8D8X6C0</accession>
<name>A0A8D8X6C0_9HEMI</name>
<sequence length="210" mass="19936">MAVSKVLSIVLLGLFAAALANPAPGAPTTPASSTTPAGTGNNPAGGSLVQDYLSDGDKDKVCKVPASGPALCAAAGPADDFCSKLAASVSGTAPCCVAPNVCSFKVGGNATSGAGTTPAGTSTTPAGNGTTPAGNGTNPAGNGNPPAGSGPVVVPTPNTVYVSCNVTPAGFKQLKTCPSSKTIFVFPSAPVSDLLAATGSTTPGSTTAEK</sequence>
<keyword evidence="2" id="KW-0732">Signal</keyword>
<dbReference type="EMBL" id="HBUF01272249">
    <property type="protein sequence ID" value="CAG6685551.1"/>
    <property type="molecule type" value="Transcribed_RNA"/>
</dbReference>
<feature type="signal peptide" evidence="2">
    <location>
        <begin position="1"/>
        <end position="20"/>
    </location>
</feature>
<dbReference type="EMBL" id="HBUF01272246">
    <property type="protein sequence ID" value="CAG6685540.1"/>
    <property type="molecule type" value="Transcribed_RNA"/>
</dbReference>
<feature type="chain" id="PRO_5036428865" evidence="2">
    <location>
        <begin position="21"/>
        <end position="210"/>
    </location>
</feature>
<evidence type="ECO:0000256" key="2">
    <source>
        <dbReference type="SAM" id="SignalP"/>
    </source>
</evidence>
<dbReference type="AlphaFoldDB" id="A0A8D8X6C0"/>